<keyword evidence="9" id="KW-0406">Ion transport</keyword>
<dbReference type="GO" id="GO:0005249">
    <property type="term" value="F:voltage-gated potassium channel activity"/>
    <property type="evidence" value="ECO:0007669"/>
    <property type="project" value="InterPro"/>
</dbReference>
<feature type="compositionally biased region" description="Basic residues" evidence="12">
    <location>
        <begin position="251"/>
        <end position="269"/>
    </location>
</feature>
<keyword evidence="16" id="KW-1185">Reference proteome</keyword>
<feature type="compositionally biased region" description="Acidic residues" evidence="12">
    <location>
        <begin position="84"/>
        <end position="109"/>
    </location>
</feature>
<keyword evidence="7" id="KW-0630">Potassium</keyword>
<dbReference type="EMBL" id="KE346373">
    <property type="protein sequence ID" value="KJE97297.1"/>
    <property type="molecule type" value="Genomic_DNA"/>
</dbReference>
<evidence type="ECO:0000313" key="16">
    <source>
        <dbReference type="Proteomes" id="UP000008743"/>
    </source>
</evidence>
<dbReference type="PANTHER" id="PTHR11537:SF254">
    <property type="entry name" value="POTASSIUM VOLTAGE-GATED CHANNEL PROTEIN SHAB"/>
    <property type="match status" value="1"/>
</dbReference>
<protein>
    <submittedName>
        <fullName evidence="15">Shaker cognate l-PA</fullName>
    </submittedName>
</protein>
<dbReference type="STRING" id="595528.A0A0D2VZL3"/>
<evidence type="ECO:0000256" key="3">
    <source>
        <dbReference type="ARBA" id="ARBA00022538"/>
    </source>
</evidence>
<dbReference type="SUPFAM" id="SSF81324">
    <property type="entry name" value="Voltage-gated potassium channels"/>
    <property type="match status" value="1"/>
</dbReference>
<feature type="transmembrane region" description="Helical" evidence="13">
    <location>
        <begin position="295"/>
        <end position="318"/>
    </location>
</feature>
<keyword evidence="6" id="KW-0851">Voltage-gated channel</keyword>
<keyword evidence="2" id="KW-0813">Transport</keyword>
<dbReference type="InterPro" id="IPR005821">
    <property type="entry name" value="Ion_trans_dom"/>
</dbReference>
<feature type="transmembrane region" description="Helical" evidence="13">
    <location>
        <begin position="330"/>
        <end position="351"/>
    </location>
</feature>
<evidence type="ECO:0000256" key="10">
    <source>
        <dbReference type="ARBA" id="ARBA00023136"/>
    </source>
</evidence>
<feature type="domain" description="Ion transport" evidence="14">
    <location>
        <begin position="295"/>
        <end position="539"/>
    </location>
</feature>
<feature type="region of interest" description="Disordered" evidence="12">
    <location>
        <begin position="131"/>
        <end position="153"/>
    </location>
</feature>
<dbReference type="Gene3D" id="1.20.120.350">
    <property type="entry name" value="Voltage-gated potassium channels. Chain C"/>
    <property type="match status" value="1"/>
</dbReference>
<evidence type="ECO:0000256" key="5">
    <source>
        <dbReference type="ARBA" id="ARBA00022826"/>
    </source>
</evidence>
<dbReference type="Proteomes" id="UP000008743">
    <property type="component" value="Unassembled WGS sequence"/>
</dbReference>
<dbReference type="AlphaFoldDB" id="A0A0D2VZL3"/>
<evidence type="ECO:0000256" key="4">
    <source>
        <dbReference type="ARBA" id="ARBA00022692"/>
    </source>
</evidence>
<feature type="region of interest" description="Disordered" evidence="12">
    <location>
        <begin position="176"/>
        <end position="233"/>
    </location>
</feature>
<keyword evidence="10 13" id="KW-0472">Membrane</keyword>
<evidence type="ECO:0000256" key="11">
    <source>
        <dbReference type="ARBA" id="ARBA00023303"/>
    </source>
</evidence>
<evidence type="ECO:0000259" key="14">
    <source>
        <dbReference type="Pfam" id="PF00520"/>
    </source>
</evidence>
<proteinExistence type="predicted"/>
<feature type="region of interest" description="Disordered" evidence="12">
    <location>
        <begin position="654"/>
        <end position="704"/>
    </location>
</feature>
<comment type="subcellular location">
    <subcellularLocation>
        <location evidence="1">Membrane</location>
        <topology evidence="1">Multi-pass membrane protein</topology>
    </subcellularLocation>
</comment>
<evidence type="ECO:0000256" key="12">
    <source>
        <dbReference type="SAM" id="MobiDB-lite"/>
    </source>
</evidence>
<dbReference type="PhylomeDB" id="A0A0D2VZL3"/>
<feature type="compositionally biased region" description="Low complexity" evidence="12">
    <location>
        <begin position="212"/>
        <end position="228"/>
    </location>
</feature>
<feature type="transmembrane region" description="Helical" evidence="13">
    <location>
        <begin position="430"/>
        <end position="451"/>
    </location>
</feature>
<organism evidence="15 16">
    <name type="scientific">Capsaspora owczarzaki (strain ATCC 30864)</name>
    <dbReference type="NCBI Taxonomy" id="595528"/>
    <lineage>
        <taxon>Eukaryota</taxon>
        <taxon>Filasterea</taxon>
        <taxon>Capsaspora</taxon>
    </lineage>
</organism>
<feature type="compositionally biased region" description="Low complexity" evidence="12">
    <location>
        <begin position="183"/>
        <end position="195"/>
    </location>
</feature>
<dbReference type="PANTHER" id="PTHR11537">
    <property type="entry name" value="VOLTAGE-GATED POTASSIUM CHANNEL"/>
    <property type="match status" value="1"/>
</dbReference>
<evidence type="ECO:0000256" key="6">
    <source>
        <dbReference type="ARBA" id="ARBA00022882"/>
    </source>
</evidence>
<evidence type="ECO:0000256" key="9">
    <source>
        <dbReference type="ARBA" id="ARBA00023065"/>
    </source>
</evidence>
<reference evidence="16" key="1">
    <citation type="submission" date="2011-02" db="EMBL/GenBank/DDBJ databases">
        <title>The Genome Sequence of Capsaspora owczarzaki ATCC 30864.</title>
        <authorList>
            <person name="Russ C."/>
            <person name="Cuomo C."/>
            <person name="Burger G."/>
            <person name="Gray M.W."/>
            <person name="Holland P.W.H."/>
            <person name="King N."/>
            <person name="Lang F.B.F."/>
            <person name="Roger A.J."/>
            <person name="Ruiz-Trillo I."/>
            <person name="Young S.K."/>
            <person name="Zeng Q."/>
            <person name="Gargeya S."/>
            <person name="Alvarado L."/>
            <person name="Berlin A."/>
            <person name="Chapman S.B."/>
            <person name="Chen Z."/>
            <person name="Freedman E."/>
            <person name="Gellesch M."/>
            <person name="Goldberg J."/>
            <person name="Griggs A."/>
            <person name="Gujja S."/>
            <person name="Heilman E."/>
            <person name="Heiman D."/>
            <person name="Howarth C."/>
            <person name="Mehta T."/>
            <person name="Neiman D."/>
            <person name="Pearson M."/>
            <person name="Roberts A."/>
            <person name="Saif S."/>
            <person name="Shea T."/>
            <person name="Shenoy N."/>
            <person name="Sisk P."/>
            <person name="Stolte C."/>
            <person name="Sykes S."/>
            <person name="White J."/>
            <person name="Yandava C."/>
            <person name="Haas B."/>
            <person name="Nusbaum C."/>
            <person name="Birren B."/>
        </authorList>
    </citation>
    <scope>NUCLEOTIDE SEQUENCE</scope>
    <source>
        <strain evidence="16">ATCC 30864</strain>
    </source>
</reference>
<keyword evidence="8 13" id="KW-1133">Transmembrane helix</keyword>
<keyword evidence="11" id="KW-0407">Ion channel</keyword>
<accession>A0A0D2VZL3</accession>
<evidence type="ECO:0000256" key="2">
    <source>
        <dbReference type="ARBA" id="ARBA00022448"/>
    </source>
</evidence>
<dbReference type="RefSeq" id="XP_004343602.1">
    <property type="nucleotide sequence ID" value="XM_004343552.1"/>
</dbReference>
<dbReference type="InterPro" id="IPR027359">
    <property type="entry name" value="Volt_channel_dom_sf"/>
</dbReference>
<keyword evidence="4 13" id="KW-0812">Transmembrane</keyword>
<keyword evidence="3" id="KW-0633">Potassium transport</keyword>
<dbReference type="PRINTS" id="PR00169">
    <property type="entry name" value="KCHANNEL"/>
</dbReference>
<feature type="transmembrane region" description="Helical" evidence="13">
    <location>
        <begin position="509"/>
        <end position="530"/>
    </location>
</feature>
<dbReference type="Pfam" id="PF00520">
    <property type="entry name" value="Ion_trans"/>
    <property type="match status" value="1"/>
</dbReference>
<dbReference type="InParanoid" id="A0A0D2VZL3"/>
<dbReference type="InterPro" id="IPR028325">
    <property type="entry name" value="VG_K_chnl"/>
</dbReference>
<evidence type="ECO:0000256" key="7">
    <source>
        <dbReference type="ARBA" id="ARBA00022958"/>
    </source>
</evidence>
<evidence type="ECO:0000256" key="1">
    <source>
        <dbReference type="ARBA" id="ARBA00004141"/>
    </source>
</evidence>
<dbReference type="eggNOG" id="KOG3713">
    <property type="taxonomic scope" value="Eukaryota"/>
</dbReference>
<dbReference type="SMR" id="A0A0D2VZL3"/>
<evidence type="ECO:0000256" key="8">
    <source>
        <dbReference type="ARBA" id="ARBA00022989"/>
    </source>
</evidence>
<evidence type="ECO:0000256" key="13">
    <source>
        <dbReference type="SAM" id="Phobius"/>
    </source>
</evidence>
<dbReference type="Gene3D" id="1.10.287.70">
    <property type="match status" value="1"/>
</dbReference>
<feature type="compositionally biased region" description="Low complexity" evidence="12">
    <location>
        <begin position="673"/>
        <end position="684"/>
    </location>
</feature>
<dbReference type="OrthoDB" id="415460at2759"/>
<sequence length="704" mass="75803">MVNPAELVLMTQRRAAGGAATVAHHAMEGQSTPTTSMGSAALDGTNFGFGERSGSFSRLNRGDSTGDLSYQPSRAMEMYFDKAGDDDEDDDEDGDDDEENGDSDGDVENEDVEQYTTRTGAMHVNQLHGHTAGYKQQQQQHSGDGAGDGHADDAAASAAAAAAAAAGMGVGGAETAQWDSSQAAPPGAPLAARARTQSQLKPTGNGGGGKQGSEPGAKGANATANDAAEGSQPRLAWMSSATVLSDEAKAKRQKRKSKKGRPKKHRGRGRSLADLSLRSRIFLFLSDANYSLYAYYYQLLMFFLIILSTFTFCLGTVLSFNEYSEQKDTWFALETIIIVGFCFDYIGRLVTAPRTLLFVVQPMNIIDLLAILPYFVDIILTATVGESQVGAATIIRILRLFRVMRLFKMSSKLEQLRLVIIAISRSREGILLLLLLVVMSQVVFGSCMYYAETSVCTVDDVSKQWTCSFNGNQYETPYQNIPAAFWWCIVTITTVGYGDQFPVTPGGKIVASITMLCGLLVIAFPVTMIGSNLNEVYAEYRTAKAKRVRQQNLVRAGLKTLVDEAEALASGTTASYVSTTVSNLSSRSGLDQTVPPDFGAALRLCVRFSTITGKRVERLRQETSELETILSGFTHILNQTILANPEAFHELETASTSRLVSPHVDQEEDDTDSSLSPSGSAPAAVEDKPRPSATSVLSVVVESA</sequence>
<feature type="region of interest" description="Disordered" evidence="12">
    <location>
        <begin position="82"/>
        <end position="109"/>
    </location>
</feature>
<dbReference type="GO" id="GO:0001508">
    <property type="term" value="P:action potential"/>
    <property type="evidence" value="ECO:0007669"/>
    <property type="project" value="TreeGrafter"/>
</dbReference>
<gene>
    <name evidence="15" type="ORF">CAOG_007728</name>
</gene>
<feature type="region of interest" description="Disordered" evidence="12">
    <location>
        <begin position="245"/>
        <end position="270"/>
    </location>
</feature>
<name>A0A0D2VZL3_CAPO3</name>
<keyword evidence="5" id="KW-0631">Potassium channel</keyword>
<dbReference type="GO" id="GO:0008076">
    <property type="term" value="C:voltage-gated potassium channel complex"/>
    <property type="evidence" value="ECO:0007669"/>
    <property type="project" value="InterPro"/>
</dbReference>
<evidence type="ECO:0000313" key="15">
    <source>
        <dbReference type="EMBL" id="KJE97297.1"/>
    </source>
</evidence>
<feature type="transmembrane region" description="Helical" evidence="13">
    <location>
        <begin position="371"/>
        <end position="398"/>
    </location>
</feature>